<feature type="transmembrane region" description="Helical" evidence="9">
    <location>
        <begin position="341"/>
        <end position="362"/>
    </location>
</feature>
<keyword evidence="6 9" id="KW-1133">Transmembrane helix</keyword>
<evidence type="ECO:0000256" key="8">
    <source>
        <dbReference type="SAM" id="MobiDB-lite"/>
    </source>
</evidence>
<keyword evidence="7 9" id="KW-0472">Membrane</keyword>
<dbReference type="PANTHER" id="PTHR42893:SF46">
    <property type="entry name" value="PROTEIN DETOXIFICATION 44, CHLOROPLASTIC"/>
    <property type="match status" value="1"/>
</dbReference>
<dbReference type="EMBL" id="LT629792">
    <property type="protein sequence ID" value="SDT85367.1"/>
    <property type="molecule type" value="Genomic_DNA"/>
</dbReference>
<dbReference type="InterPro" id="IPR002528">
    <property type="entry name" value="MATE_fam"/>
</dbReference>
<organism evidence="10 11">
    <name type="scientific">Schaalia radingae</name>
    <dbReference type="NCBI Taxonomy" id="131110"/>
    <lineage>
        <taxon>Bacteria</taxon>
        <taxon>Bacillati</taxon>
        <taxon>Actinomycetota</taxon>
        <taxon>Actinomycetes</taxon>
        <taxon>Actinomycetales</taxon>
        <taxon>Actinomycetaceae</taxon>
        <taxon>Schaalia</taxon>
    </lineage>
</organism>
<feature type="region of interest" description="Disordered" evidence="8">
    <location>
        <begin position="1"/>
        <end position="34"/>
    </location>
</feature>
<comment type="similarity">
    <text evidence="2">Belongs to the multi antimicrobial extrusion (MATE) (TC 2.A.66.1) family.</text>
</comment>
<reference evidence="10 11" key="1">
    <citation type="submission" date="2016-10" db="EMBL/GenBank/DDBJ databases">
        <authorList>
            <person name="Varghese N."/>
            <person name="Submissions S."/>
        </authorList>
    </citation>
    <scope>NUCLEOTIDE SEQUENCE [LARGE SCALE GENOMIC DNA]</scope>
    <source>
        <strain evidence="10 11">DSM 9169</strain>
    </source>
</reference>
<feature type="compositionally biased region" description="Low complexity" evidence="8">
    <location>
        <begin position="20"/>
        <end position="34"/>
    </location>
</feature>
<dbReference type="Pfam" id="PF01554">
    <property type="entry name" value="MatE"/>
    <property type="match status" value="2"/>
</dbReference>
<evidence type="ECO:0000256" key="3">
    <source>
        <dbReference type="ARBA" id="ARBA00022448"/>
    </source>
</evidence>
<keyword evidence="5 9" id="KW-0812">Transmembrane</keyword>
<accession>A0ABY0V4J3</accession>
<dbReference type="NCBIfam" id="TIGR00797">
    <property type="entry name" value="matE"/>
    <property type="match status" value="1"/>
</dbReference>
<proteinExistence type="inferred from homology"/>
<feature type="transmembrane region" description="Helical" evidence="9">
    <location>
        <begin position="216"/>
        <end position="240"/>
    </location>
</feature>
<dbReference type="Proteomes" id="UP000198976">
    <property type="component" value="Chromosome I"/>
</dbReference>
<feature type="transmembrane region" description="Helical" evidence="9">
    <location>
        <begin position="123"/>
        <end position="144"/>
    </location>
</feature>
<evidence type="ECO:0000313" key="11">
    <source>
        <dbReference type="Proteomes" id="UP000198976"/>
    </source>
</evidence>
<protein>
    <submittedName>
        <fullName evidence="10">Efflux protein, MATE family</fullName>
    </submittedName>
</protein>
<keyword evidence="3" id="KW-0813">Transport</keyword>
<comment type="subcellular location">
    <subcellularLocation>
        <location evidence="1">Cell membrane</location>
        <topology evidence="1">Multi-pass membrane protein</topology>
    </subcellularLocation>
</comment>
<evidence type="ECO:0000256" key="1">
    <source>
        <dbReference type="ARBA" id="ARBA00004651"/>
    </source>
</evidence>
<dbReference type="PIRSF" id="PIRSF006603">
    <property type="entry name" value="DinF"/>
    <property type="match status" value="1"/>
</dbReference>
<dbReference type="RefSeq" id="WP_257590335.1">
    <property type="nucleotide sequence ID" value="NZ_LT629792.1"/>
</dbReference>
<feature type="transmembrane region" description="Helical" evidence="9">
    <location>
        <begin position="275"/>
        <end position="294"/>
    </location>
</feature>
<feature type="transmembrane region" description="Helical" evidence="9">
    <location>
        <begin position="374"/>
        <end position="395"/>
    </location>
</feature>
<feature type="transmembrane region" description="Helical" evidence="9">
    <location>
        <begin position="191"/>
        <end position="210"/>
    </location>
</feature>
<feature type="transmembrane region" description="Helical" evidence="9">
    <location>
        <begin position="164"/>
        <end position="184"/>
    </location>
</feature>
<evidence type="ECO:0000256" key="6">
    <source>
        <dbReference type="ARBA" id="ARBA00022989"/>
    </source>
</evidence>
<sequence>MDEQKMNSCDPQDEHKGAVSSASHSSHSAPTTPSGSLTRQILSLAIPALGALVAAPIFTLIDTAMVGHLGTEELAGLATATTIVQTIVGLFVFLAYSTTALAAQALGAGDSVRAIRSGIEAMWLAAGCGIVTACGLILGGRALVETLGNSPDVMPHALAYLHTASPGLVGMFVVLAATGTLRGLLDTTTPLYVAVGGAALNVALNALFIYGLDMGIAGSGLGTALAQTLMAVVLVAVILSKARGRHVSLRPSGAGIWNAALDGAPLFVRTVAMRIATIATLMVATSISVTALAAHQVVNAVWMFTALALDALAIAAQALVGFDLGAGRREHLRTLLRKLTVWGAAVGLILAVLIAASSPFLPHFFGSDPSMHRIATWALIASACAMPLGGVVFLLDGVLIGAGHGKTLAFGGVFMMVVYLPCLWTLERWMAAQRIDDALSPADQGIAMVALWLIFGFVFLGVRGLVNAWRTWWSPRRAIADLH</sequence>
<evidence type="ECO:0000313" key="10">
    <source>
        <dbReference type="EMBL" id="SDT85367.1"/>
    </source>
</evidence>
<feature type="transmembrane region" description="Helical" evidence="9">
    <location>
        <begin position="81"/>
        <end position="103"/>
    </location>
</feature>
<feature type="transmembrane region" description="Helical" evidence="9">
    <location>
        <begin position="407"/>
        <end position="426"/>
    </location>
</feature>
<dbReference type="InterPro" id="IPR044644">
    <property type="entry name" value="DinF-like"/>
</dbReference>
<evidence type="ECO:0000256" key="9">
    <source>
        <dbReference type="SAM" id="Phobius"/>
    </source>
</evidence>
<feature type="transmembrane region" description="Helical" evidence="9">
    <location>
        <begin position="300"/>
        <end position="320"/>
    </location>
</feature>
<dbReference type="InterPro" id="IPR048279">
    <property type="entry name" value="MdtK-like"/>
</dbReference>
<feature type="transmembrane region" description="Helical" evidence="9">
    <location>
        <begin position="41"/>
        <end position="61"/>
    </location>
</feature>
<evidence type="ECO:0000256" key="7">
    <source>
        <dbReference type="ARBA" id="ARBA00023136"/>
    </source>
</evidence>
<evidence type="ECO:0000256" key="4">
    <source>
        <dbReference type="ARBA" id="ARBA00022475"/>
    </source>
</evidence>
<feature type="compositionally biased region" description="Polar residues" evidence="8">
    <location>
        <begin position="1"/>
        <end position="10"/>
    </location>
</feature>
<keyword evidence="11" id="KW-1185">Reference proteome</keyword>
<evidence type="ECO:0000256" key="5">
    <source>
        <dbReference type="ARBA" id="ARBA00022692"/>
    </source>
</evidence>
<feature type="transmembrane region" description="Helical" evidence="9">
    <location>
        <begin position="446"/>
        <end position="466"/>
    </location>
</feature>
<gene>
    <name evidence="10" type="ORF">SAMN04489714_0020</name>
</gene>
<evidence type="ECO:0000256" key="2">
    <source>
        <dbReference type="ARBA" id="ARBA00010199"/>
    </source>
</evidence>
<keyword evidence="4" id="KW-1003">Cell membrane</keyword>
<name>A0ABY0V4J3_9ACTO</name>
<dbReference type="PANTHER" id="PTHR42893">
    <property type="entry name" value="PROTEIN DETOXIFICATION 44, CHLOROPLASTIC-RELATED"/>
    <property type="match status" value="1"/>
</dbReference>